<keyword evidence="3" id="KW-0804">Transcription</keyword>
<dbReference type="PROSITE" id="PS00041">
    <property type="entry name" value="HTH_ARAC_FAMILY_1"/>
    <property type="match status" value="1"/>
</dbReference>
<sequence length="304" mass="34437">MLLEPSRAGTPPDAPKIRSAHGIKTVRSKSRTWNGVTVYALDIEVLPGRAWIDLTSEQGSLSIILETVGGHVETRQTLDLPNPAHHQTLRPISLIPKGMTLWGHAEDSRRVREARLDFDFAPLESVLGEELDRRKFETPLLTFRDDRIWRIGELLAAQCETPDSLSQLYGDSLTTALFIDLLRMGRRPPNERKQGGLAPWQLRKAKDYLQAHLSDDVRLRELAQLTGLSQSQFGRAFKVSTGMTPFRWQTQARITRARELLLDGRLSLAEISLATGFSEQSHFTRVFQRVVGTSPGAWRRARRW</sequence>
<dbReference type="Pfam" id="PF12833">
    <property type="entry name" value="HTH_18"/>
    <property type="match status" value="1"/>
</dbReference>
<feature type="domain" description="HTH araC/xylS-type" evidence="4">
    <location>
        <begin position="203"/>
        <end position="301"/>
    </location>
</feature>
<accession>A0A250J941</accession>
<evidence type="ECO:0000313" key="6">
    <source>
        <dbReference type="Proteomes" id="UP000217257"/>
    </source>
</evidence>
<evidence type="ECO:0000259" key="4">
    <source>
        <dbReference type="PROSITE" id="PS01124"/>
    </source>
</evidence>
<keyword evidence="2" id="KW-0238">DNA-binding</keyword>
<evidence type="ECO:0000256" key="3">
    <source>
        <dbReference type="ARBA" id="ARBA00023163"/>
    </source>
</evidence>
<evidence type="ECO:0000256" key="1">
    <source>
        <dbReference type="ARBA" id="ARBA00023015"/>
    </source>
</evidence>
<proteinExistence type="predicted"/>
<gene>
    <name evidence="5" type="ORF">CYFUS_005551</name>
</gene>
<dbReference type="InterPro" id="IPR020449">
    <property type="entry name" value="Tscrpt_reg_AraC-type_HTH"/>
</dbReference>
<organism evidence="5 6">
    <name type="scientific">Cystobacter fuscus</name>
    <dbReference type="NCBI Taxonomy" id="43"/>
    <lineage>
        <taxon>Bacteria</taxon>
        <taxon>Pseudomonadati</taxon>
        <taxon>Myxococcota</taxon>
        <taxon>Myxococcia</taxon>
        <taxon>Myxococcales</taxon>
        <taxon>Cystobacterineae</taxon>
        <taxon>Archangiaceae</taxon>
        <taxon>Cystobacter</taxon>
    </lineage>
</organism>
<dbReference type="AlphaFoldDB" id="A0A250J941"/>
<protein>
    <recommendedName>
        <fullName evidence="4">HTH araC/xylS-type domain-containing protein</fullName>
    </recommendedName>
</protein>
<dbReference type="PANTHER" id="PTHR46796:SF14">
    <property type="entry name" value="TRANSCRIPTIONAL REGULATORY PROTEIN"/>
    <property type="match status" value="1"/>
</dbReference>
<reference evidence="5 6" key="1">
    <citation type="submission" date="2017-06" db="EMBL/GenBank/DDBJ databases">
        <title>Sequencing and comparative analysis of myxobacterial genomes.</title>
        <authorList>
            <person name="Rupp O."/>
            <person name="Goesmann A."/>
            <person name="Sogaard-Andersen L."/>
        </authorList>
    </citation>
    <scope>NUCLEOTIDE SEQUENCE [LARGE SCALE GENOMIC DNA]</scope>
    <source>
        <strain evidence="5 6">DSM 52655</strain>
    </source>
</reference>
<dbReference type="PANTHER" id="PTHR46796">
    <property type="entry name" value="HTH-TYPE TRANSCRIPTIONAL ACTIVATOR RHAS-RELATED"/>
    <property type="match status" value="1"/>
</dbReference>
<dbReference type="SMART" id="SM00342">
    <property type="entry name" value="HTH_ARAC"/>
    <property type="match status" value="1"/>
</dbReference>
<dbReference type="GO" id="GO:0043565">
    <property type="term" value="F:sequence-specific DNA binding"/>
    <property type="evidence" value="ECO:0007669"/>
    <property type="project" value="InterPro"/>
</dbReference>
<dbReference type="Proteomes" id="UP000217257">
    <property type="component" value="Chromosome"/>
</dbReference>
<dbReference type="PROSITE" id="PS01124">
    <property type="entry name" value="HTH_ARAC_FAMILY_2"/>
    <property type="match status" value="1"/>
</dbReference>
<dbReference type="InterPro" id="IPR018062">
    <property type="entry name" value="HTH_AraC-typ_CS"/>
</dbReference>
<dbReference type="RefSeq" id="WP_095988028.1">
    <property type="nucleotide sequence ID" value="NZ_CP022098.1"/>
</dbReference>
<dbReference type="InterPro" id="IPR018060">
    <property type="entry name" value="HTH_AraC"/>
</dbReference>
<dbReference type="GO" id="GO:0003700">
    <property type="term" value="F:DNA-binding transcription factor activity"/>
    <property type="evidence" value="ECO:0007669"/>
    <property type="project" value="InterPro"/>
</dbReference>
<dbReference type="Gene3D" id="1.10.10.60">
    <property type="entry name" value="Homeodomain-like"/>
    <property type="match status" value="2"/>
</dbReference>
<evidence type="ECO:0000313" key="5">
    <source>
        <dbReference type="EMBL" id="ATB40103.1"/>
    </source>
</evidence>
<keyword evidence="1" id="KW-0805">Transcription regulation</keyword>
<dbReference type="InterPro" id="IPR009057">
    <property type="entry name" value="Homeodomain-like_sf"/>
</dbReference>
<dbReference type="SUPFAM" id="SSF46689">
    <property type="entry name" value="Homeodomain-like"/>
    <property type="match status" value="2"/>
</dbReference>
<dbReference type="InterPro" id="IPR050204">
    <property type="entry name" value="AraC_XylS_family_regulators"/>
</dbReference>
<evidence type="ECO:0000256" key="2">
    <source>
        <dbReference type="ARBA" id="ARBA00023125"/>
    </source>
</evidence>
<name>A0A250J941_9BACT</name>
<dbReference type="EMBL" id="CP022098">
    <property type="protein sequence ID" value="ATB40103.1"/>
    <property type="molecule type" value="Genomic_DNA"/>
</dbReference>
<dbReference type="PRINTS" id="PR00032">
    <property type="entry name" value="HTHARAC"/>
</dbReference>
<dbReference type="KEGG" id="cfus:CYFUS_005551"/>